<evidence type="ECO:0000313" key="3">
    <source>
        <dbReference type="Proteomes" id="UP000238823"/>
    </source>
</evidence>
<protein>
    <submittedName>
        <fullName evidence="2">Uncharacterized protein</fullName>
    </submittedName>
</protein>
<dbReference type="AlphaFoldDB" id="A0A2S9YPP9"/>
<dbReference type="Proteomes" id="UP000238823">
    <property type="component" value="Unassembled WGS sequence"/>
</dbReference>
<dbReference type="OrthoDB" id="5502480at2"/>
<gene>
    <name evidence="2" type="ORF">ENSA7_32100</name>
</gene>
<organism evidence="2 3">
    <name type="scientific">Enhygromyxa salina</name>
    <dbReference type="NCBI Taxonomy" id="215803"/>
    <lineage>
        <taxon>Bacteria</taxon>
        <taxon>Pseudomonadati</taxon>
        <taxon>Myxococcota</taxon>
        <taxon>Polyangia</taxon>
        <taxon>Nannocystales</taxon>
        <taxon>Nannocystaceae</taxon>
        <taxon>Enhygromyxa</taxon>
    </lineage>
</organism>
<feature type="compositionally biased region" description="Pro residues" evidence="1">
    <location>
        <begin position="63"/>
        <end position="87"/>
    </location>
</feature>
<proteinExistence type="predicted"/>
<accession>A0A2S9YPP9</accession>
<feature type="region of interest" description="Disordered" evidence="1">
    <location>
        <begin position="1"/>
        <end position="89"/>
    </location>
</feature>
<dbReference type="RefSeq" id="WP_106090213.1">
    <property type="nucleotide sequence ID" value="NZ_PVNL01000059.1"/>
</dbReference>
<name>A0A2S9YPP9_9BACT</name>
<evidence type="ECO:0000313" key="2">
    <source>
        <dbReference type="EMBL" id="PRQ07071.1"/>
    </source>
</evidence>
<evidence type="ECO:0000256" key="1">
    <source>
        <dbReference type="SAM" id="MobiDB-lite"/>
    </source>
</evidence>
<reference evidence="2 3" key="1">
    <citation type="submission" date="2018-03" db="EMBL/GenBank/DDBJ databases">
        <title>Draft Genome Sequences of the Obligatory Marine Myxobacteria Enhygromyxa salina SWB007.</title>
        <authorList>
            <person name="Poehlein A."/>
            <person name="Moghaddam J.A."/>
            <person name="Harms H."/>
            <person name="Alanjari M."/>
            <person name="Koenig G.M."/>
            <person name="Daniel R."/>
            <person name="Schaeberle T.F."/>
        </authorList>
    </citation>
    <scope>NUCLEOTIDE SEQUENCE [LARGE SCALE GENOMIC DNA]</scope>
    <source>
        <strain evidence="2 3">SWB007</strain>
    </source>
</reference>
<sequence>MPDPHEGPSEVASDSAEEHQTDAPPEPEQASALEIDTSPESAPDVDPPAPEPSIDHDLLTDAAPPPAPDVDSPPEPDPKPGATPSAPPRHHAAVRLIRPNGAVILLGLLCALAVIESIAAFLEYRERIAEHDWEAVAAVLAEHAADPTEPVIVASEWLGPSARMRLPQTRSWDALAYPDLRSFERFWLLTHKRERPWRGPLRAELEGLPRPELLSVHDVGELTLQHYRQDTRVERFSLLESVQSITTAKGRCRGGPTTWTCKEGRVSLRTVEIDYHPRRCLAVELSDGATAKVDLGKLELGDHIRGHVGFADFNGRLRSDPTARIELWIDGAVAARWVFTDDQGWAAFALATTPGKRQLELRAMSTVAGTWQRNGHRDSPTDSLCVELRGFDEGVATP</sequence>
<comment type="caution">
    <text evidence="2">The sequence shown here is derived from an EMBL/GenBank/DDBJ whole genome shotgun (WGS) entry which is preliminary data.</text>
</comment>
<dbReference type="EMBL" id="PVNL01000059">
    <property type="protein sequence ID" value="PRQ07071.1"/>
    <property type="molecule type" value="Genomic_DNA"/>
</dbReference>